<keyword evidence="1" id="KW-1133">Transmembrane helix</keyword>
<evidence type="ECO:0000313" key="2">
    <source>
        <dbReference type="EMBL" id="XBH01089.1"/>
    </source>
</evidence>
<organism evidence="2">
    <name type="scientific">Singulisphaera sp. Ch08</name>
    <dbReference type="NCBI Taxonomy" id="3120278"/>
    <lineage>
        <taxon>Bacteria</taxon>
        <taxon>Pseudomonadati</taxon>
        <taxon>Planctomycetota</taxon>
        <taxon>Planctomycetia</taxon>
        <taxon>Isosphaerales</taxon>
        <taxon>Isosphaeraceae</taxon>
        <taxon>Singulisphaera</taxon>
    </lineage>
</organism>
<accession>A0AAU7C7U8</accession>
<keyword evidence="1" id="KW-0472">Membrane</keyword>
<gene>
    <name evidence="2" type="ORF">V5E97_22340</name>
</gene>
<sequence>MPVLAVCDGCHAEYDLKDEYAGKKVKCKDCGSVIVVPMVSTATAWQPPNDGGGGPFDHDRFLINQKKVSISERYYVFDAHQNPILFVERPAHFWRSLGAVMAGLLVAAIGVTVSAIPAVALDDPQTRWIGGAAFLIGFSFTLVATVALIIRLTPKRHISIYVDDSKNHLLVEILQDQKVNFIRATYTVRAPDEGTLGQFRKNYFYNFFRKRWDAFRPDGTPLVVAREDSLILSLLRRFLGPMLGLLRTNFVFYRPNTEIVIGEFNRKATLFDRYVLDMSTDRAHELDRRMAVALGILLDTGERR</sequence>
<protein>
    <recommendedName>
        <fullName evidence="3">DUF3137 domain-containing protein</fullName>
    </recommendedName>
</protein>
<keyword evidence="1" id="KW-0812">Transmembrane</keyword>
<dbReference type="EMBL" id="CP155447">
    <property type="protein sequence ID" value="XBH01089.1"/>
    <property type="molecule type" value="Genomic_DNA"/>
</dbReference>
<evidence type="ECO:0000256" key="1">
    <source>
        <dbReference type="SAM" id="Phobius"/>
    </source>
</evidence>
<feature type="transmembrane region" description="Helical" evidence="1">
    <location>
        <begin position="97"/>
        <end position="116"/>
    </location>
</feature>
<dbReference type="RefSeq" id="WP_406693777.1">
    <property type="nucleotide sequence ID" value="NZ_CP155447.1"/>
</dbReference>
<name>A0AAU7C7U8_9BACT</name>
<feature type="transmembrane region" description="Helical" evidence="1">
    <location>
        <begin position="128"/>
        <end position="150"/>
    </location>
</feature>
<evidence type="ECO:0008006" key="3">
    <source>
        <dbReference type="Google" id="ProtNLM"/>
    </source>
</evidence>
<reference evidence="2" key="1">
    <citation type="submission" date="2024-05" db="EMBL/GenBank/DDBJ databases">
        <title>Planctomycetes of the genus Singulisphaera possess chitinolytic capabilities.</title>
        <authorList>
            <person name="Ivanova A."/>
        </authorList>
    </citation>
    <scope>NUCLEOTIDE SEQUENCE</scope>
    <source>
        <strain evidence="2">Ch08T</strain>
    </source>
</reference>
<proteinExistence type="predicted"/>
<dbReference type="AlphaFoldDB" id="A0AAU7C7U8"/>